<dbReference type="PROSITE" id="PS50234">
    <property type="entry name" value="VWFA"/>
    <property type="match status" value="1"/>
</dbReference>
<keyword evidence="2" id="KW-0812">Transmembrane</keyword>
<evidence type="ECO:0000259" key="4">
    <source>
        <dbReference type="PROSITE" id="PS50234"/>
    </source>
</evidence>
<dbReference type="Proteomes" id="UP000319383">
    <property type="component" value="Chromosome"/>
</dbReference>
<reference evidence="6 7" key="1">
    <citation type="submission" date="2019-02" db="EMBL/GenBank/DDBJ databases">
        <title>Deep-cultivation of Planctomycetes and their phenomic and genomic characterization uncovers novel biology.</title>
        <authorList>
            <person name="Wiegand S."/>
            <person name="Jogler M."/>
            <person name="Boedeker C."/>
            <person name="Pinto D."/>
            <person name="Vollmers J."/>
            <person name="Rivas-Marin E."/>
            <person name="Kohn T."/>
            <person name="Peeters S.H."/>
            <person name="Heuer A."/>
            <person name="Rast P."/>
            <person name="Oberbeckmann S."/>
            <person name="Bunk B."/>
            <person name="Jeske O."/>
            <person name="Meyerdierks A."/>
            <person name="Storesund J.E."/>
            <person name="Kallscheuer N."/>
            <person name="Luecker S."/>
            <person name="Lage O.M."/>
            <person name="Pohl T."/>
            <person name="Merkel B.J."/>
            <person name="Hornburger P."/>
            <person name="Mueller R.-W."/>
            <person name="Bruemmer F."/>
            <person name="Labrenz M."/>
            <person name="Spormann A.M."/>
            <person name="Op den Camp H."/>
            <person name="Overmann J."/>
            <person name="Amann R."/>
            <person name="Jetten M.S.M."/>
            <person name="Mascher T."/>
            <person name="Medema M.H."/>
            <person name="Devos D.P."/>
            <person name="Kaster A.-K."/>
            <person name="Ovreas L."/>
            <person name="Rohde M."/>
            <person name="Galperin M.Y."/>
            <person name="Jogler C."/>
        </authorList>
    </citation>
    <scope>NUCLEOTIDE SEQUENCE [LARGE SCALE GENOMIC DNA]</scope>
    <source>
        <strain evidence="6 7">Mal52</strain>
    </source>
</reference>
<feature type="region of interest" description="Disordered" evidence="1">
    <location>
        <begin position="650"/>
        <end position="670"/>
    </location>
</feature>
<evidence type="ECO:0000256" key="1">
    <source>
        <dbReference type="SAM" id="MobiDB-lite"/>
    </source>
</evidence>
<dbReference type="AlphaFoldDB" id="A0A517ZIX7"/>
<evidence type="ECO:0000259" key="5">
    <source>
        <dbReference type="PROSITE" id="PS51468"/>
    </source>
</evidence>
<evidence type="ECO:0000256" key="3">
    <source>
        <dbReference type="SAM" id="SignalP"/>
    </source>
</evidence>
<sequence precursor="true">MKRILRRSSLYVAAVVLATVAMMPAPARAAGMLIADGGFGGVLEIEEHTADVTINNGVVVTHVTQVFRNTEDRQVEALYLFPVPKAASVANFSMWIGGKEMVGEVLEKKRAREIYNSYKQQRRDPGLLEQVDYKNFEMRIFPIGPKAEQKVQITYYQELDFDHDWATYVYPLSTAPRSGLDAQTQGKFGLTLHVKSQIPIKKLESPSHGDDFVVVRHTDSYYEASLETDGGDLNRDIVLAYHATRPHTGIDVITSNQSGDDGYFQLTLTAGEELAEAYTGMDYVFLLDISGSMARDGKLRISRNSIDAFIGELGTEDRFELITFNVVPSTLFNQLQPVTDQSQAEAVEFLRSQQGRGGTVLRPAMATAYKYGDPDRPLNVVILSDGMTEQSERRELLESIQSRPSGARVFCIGVGNEVNRPLLSQLAEEAGGLAAFLSGGDDFSRQAESFRRKLLRPAAADVKITFDGGGVYDVEPKQLPNLYHGMPVRLYGRYRKSGPATARLTAEVNGAPIEQSVSLEFAEVDPANPEIERMWAWLKVNRLLKQADRAGSRTTVIDEIVRLGEQYSIVTEYTSFLVLENDAEYKRWQIERRNLLRVGRDRRAQKQQRAELQRLREQAFTELGPNVEPTTPQPQQVVQNETAVRNVPLQANPTPVTQPPGQSRDVSFSPGVSGGGAFDPISGGIALALAGLGFAARRRRRSNMDDENGEV</sequence>
<keyword evidence="3" id="KW-0732">Signal</keyword>
<dbReference type="RefSeq" id="WP_145374488.1">
    <property type="nucleotide sequence ID" value="NZ_CP036276.1"/>
</dbReference>
<dbReference type="InterPro" id="IPR013694">
    <property type="entry name" value="VIT"/>
</dbReference>
<feature type="domain" description="VIT" evidence="5">
    <location>
        <begin position="29"/>
        <end position="157"/>
    </location>
</feature>
<proteinExistence type="predicted"/>
<evidence type="ECO:0000313" key="7">
    <source>
        <dbReference type="Proteomes" id="UP000319383"/>
    </source>
</evidence>
<dbReference type="InterPro" id="IPR036465">
    <property type="entry name" value="vWFA_dom_sf"/>
</dbReference>
<dbReference type="Gene3D" id="3.40.50.410">
    <property type="entry name" value="von Willebrand factor, type A domain"/>
    <property type="match status" value="1"/>
</dbReference>
<protein>
    <submittedName>
        <fullName evidence="6">Vault protein inter-alpha-trypsin</fullName>
    </submittedName>
</protein>
<keyword evidence="2" id="KW-0472">Membrane</keyword>
<dbReference type="KEGG" id="sdyn:Mal52_09010"/>
<dbReference type="PANTHER" id="PTHR45737">
    <property type="entry name" value="VON WILLEBRAND FACTOR A DOMAIN-CONTAINING PROTEIN 5A"/>
    <property type="match status" value="1"/>
</dbReference>
<keyword evidence="2" id="KW-1133">Transmembrane helix</keyword>
<name>A0A517ZIX7_9PLAN</name>
<feature type="chain" id="PRO_5022121166" evidence="3">
    <location>
        <begin position="30"/>
        <end position="711"/>
    </location>
</feature>
<dbReference type="PROSITE" id="PS51468">
    <property type="entry name" value="VIT"/>
    <property type="match status" value="1"/>
</dbReference>
<dbReference type="Pfam" id="PF08487">
    <property type="entry name" value="VIT"/>
    <property type="match status" value="1"/>
</dbReference>
<dbReference type="PANTHER" id="PTHR45737:SF6">
    <property type="entry name" value="VON WILLEBRAND FACTOR A DOMAIN-CONTAINING PROTEIN 5A"/>
    <property type="match status" value="1"/>
</dbReference>
<keyword evidence="7" id="KW-1185">Reference proteome</keyword>
<accession>A0A517ZIX7</accession>
<feature type="signal peptide" evidence="3">
    <location>
        <begin position="1"/>
        <end position="29"/>
    </location>
</feature>
<evidence type="ECO:0000256" key="2">
    <source>
        <dbReference type="SAM" id="Phobius"/>
    </source>
</evidence>
<feature type="domain" description="VWFA" evidence="4">
    <location>
        <begin position="282"/>
        <end position="454"/>
    </location>
</feature>
<feature type="transmembrane region" description="Helical" evidence="2">
    <location>
        <begin position="677"/>
        <end position="696"/>
    </location>
</feature>
<organism evidence="6 7">
    <name type="scientific">Symmachiella dynata</name>
    <dbReference type="NCBI Taxonomy" id="2527995"/>
    <lineage>
        <taxon>Bacteria</taxon>
        <taxon>Pseudomonadati</taxon>
        <taxon>Planctomycetota</taxon>
        <taxon>Planctomycetia</taxon>
        <taxon>Planctomycetales</taxon>
        <taxon>Planctomycetaceae</taxon>
        <taxon>Symmachiella</taxon>
    </lineage>
</organism>
<dbReference type="SUPFAM" id="SSF53300">
    <property type="entry name" value="vWA-like"/>
    <property type="match status" value="1"/>
</dbReference>
<dbReference type="InterPro" id="IPR002035">
    <property type="entry name" value="VWF_A"/>
</dbReference>
<feature type="compositionally biased region" description="Polar residues" evidence="1">
    <location>
        <begin position="650"/>
        <end position="666"/>
    </location>
</feature>
<dbReference type="EMBL" id="CP036276">
    <property type="protein sequence ID" value="QDU42440.1"/>
    <property type="molecule type" value="Genomic_DNA"/>
</dbReference>
<dbReference type="SMART" id="SM00609">
    <property type="entry name" value="VIT"/>
    <property type="match status" value="1"/>
</dbReference>
<evidence type="ECO:0000313" key="6">
    <source>
        <dbReference type="EMBL" id="QDU42440.1"/>
    </source>
</evidence>
<dbReference type="Pfam" id="PF13768">
    <property type="entry name" value="VWA_3"/>
    <property type="match status" value="1"/>
</dbReference>
<gene>
    <name evidence="6" type="ORF">Mal52_09010</name>
</gene>
<dbReference type="SMART" id="SM00327">
    <property type="entry name" value="VWA"/>
    <property type="match status" value="1"/>
</dbReference>